<dbReference type="Proteomes" id="UP000483672">
    <property type="component" value="Unassembled WGS sequence"/>
</dbReference>
<keyword evidence="1" id="KW-0812">Transmembrane</keyword>
<keyword evidence="1" id="KW-1133">Transmembrane helix</keyword>
<sequence>MPPLATKDRVSKTTKFFADSSQEAARQIPKNESWYKPYLSDASQETNILALYHETPENLKGITRTKDDARDLLALDPETLVDFKSLMEFLFSRHQDLLRLNNVKTVASKLLLCDVCNKFLDFLTPKSTKSLLDVYFSGERNNKNSHLRGWLLFQFALDIRIHTLNRLKKEPKWLGPIPDSVYEAIANGLVPNIDLRRLLGVEDQIEAVLPGKNFGAFSTTRIHAGDSVLDADVKVDYLDIDLIQPQNDIVSIQKKSLRKHHGKSPKALISEEKLSETSSLKVPRRLSFYGRVGPLIFFALVLFASVFFGAGEKGQKSDTRR</sequence>
<evidence type="ECO:0000313" key="2">
    <source>
        <dbReference type="EMBL" id="KAF3231977.1"/>
    </source>
</evidence>
<proteinExistence type="predicted"/>
<comment type="caution">
    <text evidence="2">The sequence shown here is derived from an EMBL/GenBank/DDBJ whole genome shotgun (WGS) entry which is preliminary data.</text>
</comment>
<dbReference type="AlphaFoldDB" id="A0A6G1MLG0"/>
<dbReference type="EMBL" id="WIPF01000002">
    <property type="protein sequence ID" value="KAF3231977.1"/>
    <property type="molecule type" value="Genomic_DNA"/>
</dbReference>
<accession>A0A6G1MLG0</accession>
<name>A0A6G1MLG0_ORBOL</name>
<feature type="transmembrane region" description="Helical" evidence="1">
    <location>
        <begin position="288"/>
        <end position="311"/>
    </location>
</feature>
<evidence type="ECO:0000313" key="3">
    <source>
        <dbReference type="Proteomes" id="UP000483672"/>
    </source>
</evidence>
<protein>
    <submittedName>
        <fullName evidence="2">Uncharacterized protein</fullName>
    </submittedName>
</protein>
<evidence type="ECO:0000256" key="1">
    <source>
        <dbReference type="SAM" id="Phobius"/>
    </source>
</evidence>
<keyword evidence="1" id="KW-0472">Membrane</keyword>
<gene>
    <name evidence="2" type="ORF">TWF191_003952</name>
</gene>
<organism evidence="2 3">
    <name type="scientific">Orbilia oligospora</name>
    <name type="common">Nematode-trapping fungus</name>
    <name type="synonym">Arthrobotrys oligospora</name>
    <dbReference type="NCBI Taxonomy" id="2813651"/>
    <lineage>
        <taxon>Eukaryota</taxon>
        <taxon>Fungi</taxon>
        <taxon>Dikarya</taxon>
        <taxon>Ascomycota</taxon>
        <taxon>Pezizomycotina</taxon>
        <taxon>Orbiliomycetes</taxon>
        <taxon>Orbiliales</taxon>
        <taxon>Orbiliaceae</taxon>
        <taxon>Orbilia</taxon>
    </lineage>
</organism>
<reference evidence="2 3" key="1">
    <citation type="submission" date="2019-06" db="EMBL/GenBank/DDBJ databases">
        <authorList>
            <person name="Palmer J.M."/>
        </authorList>
    </citation>
    <scope>NUCLEOTIDE SEQUENCE [LARGE SCALE GENOMIC DNA]</scope>
    <source>
        <strain evidence="2 3">TWF191</strain>
    </source>
</reference>